<dbReference type="InterPro" id="IPR024072">
    <property type="entry name" value="DHFR-like_dom_sf"/>
</dbReference>
<keyword evidence="15" id="KW-1185">Reference proteome</keyword>
<evidence type="ECO:0000256" key="8">
    <source>
        <dbReference type="ARBA" id="ARBA00022833"/>
    </source>
</evidence>
<comment type="caution">
    <text evidence="14">The sequence shown here is derived from an EMBL/GenBank/DDBJ whole genome shotgun (WGS) entry which is preliminary data.</text>
</comment>
<evidence type="ECO:0000256" key="11">
    <source>
        <dbReference type="ARBA" id="ARBA00023268"/>
    </source>
</evidence>
<dbReference type="PROSITE" id="PS00903">
    <property type="entry name" value="CYT_DCMP_DEAMINASES_1"/>
    <property type="match status" value="1"/>
</dbReference>
<evidence type="ECO:0000313" key="14">
    <source>
        <dbReference type="EMBL" id="MFC0681998.1"/>
    </source>
</evidence>
<evidence type="ECO:0000256" key="7">
    <source>
        <dbReference type="ARBA" id="ARBA00022723"/>
    </source>
</evidence>
<dbReference type="InterPro" id="IPR002125">
    <property type="entry name" value="CMP_dCMP_dom"/>
</dbReference>
<keyword evidence="9 12" id="KW-0521">NADP</keyword>
<comment type="similarity">
    <text evidence="4 12">In the N-terminal section; belongs to the cytidine and deoxycytidylate deaminase family.</text>
</comment>
<protein>
    <recommendedName>
        <fullName evidence="12">Riboflavin biosynthesis protein RibD</fullName>
    </recommendedName>
    <domain>
        <recommendedName>
            <fullName evidence="12">Diaminohydroxyphosphoribosylaminopyrimidine deaminase</fullName>
            <shortName evidence="12">DRAP deaminase</shortName>
            <ecNumber evidence="12">3.5.4.26</ecNumber>
        </recommendedName>
        <alternativeName>
            <fullName evidence="12">Riboflavin-specific deaminase</fullName>
        </alternativeName>
    </domain>
    <domain>
        <recommendedName>
            <fullName evidence="12">5-amino-6-(5-phosphoribosylamino)uracil reductase</fullName>
            <ecNumber evidence="12">1.1.1.193</ecNumber>
        </recommendedName>
        <alternativeName>
            <fullName evidence="12">HTP reductase</fullName>
        </alternativeName>
    </domain>
</protein>
<evidence type="ECO:0000256" key="1">
    <source>
        <dbReference type="ARBA" id="ARBA00002151"/>
    </source>
</evidence>
<dbReference type="InterPro" id="IPR002734">
    <property type="entry name" value="RibDG_C"/>
</dbReference>
<name>A0ABV6S1I7_9GAMM</name>
<keyword evidence="6 12" id="KW-0686">Riboflavin biosynthesis</keyword>
<organism evidence="14 15">
    <name type="scientific">Lysobacter korlensis</name>
    <dbReference type="NCBI Taxonomy" id="553636"/>
    <lineage>
        <taxon>Bacteria</taxon>
        <taxon>Pseudomonadati</taxon>
        <taxon>Pseudomonadota</taxon>
        <taxon>Gammaproteobacteria</taxon>
        <taxon>Lysobacterales</taxon>
        <taxon>Lysobacteraceae</taxon>
        <taxon>Lysobacter</taxon>
    </lineage>
</organism>
<evidence type="ECO:0000313" key="15">
    <source>
        <dbReference type="Proteomes" id="UP001589896"/>
    </source>
</evidence>
<dbReference type="PANTHER" id="PTHR38011:SF7">
    <property type="entry name" value="2,5-DIAMINO-6-RIBOSYLAMINO-4(3H)-PYRIMIDINONE 5'-PHOSPHATE REDUCTASE"/>
    <property type="match status" value="1"/>
</dbReference>
<comment type="catalytic activity">
    <reaction evidence="12">
        <text>2,5-diamino-6-hydroxy-4-(5-phosphoribosylamino)-pyrimidine + H2O + H(+) = 5-amino-6-(5-phospho-D-ribosylamino)uracil + NH4(+)</text>
        <dbReference type="Rhea" id="RHEA:21868"/>
        <dbReference type="ChEBI" id="CHEBI:15377"/>
        <dbReference type="ChEBI" id="CHEBI:15378"/>
        <dbReference type="ChEBI" id="CHEBI:28938"/>
        <dbReference type="ChEBI" id="CHEBI:58453"/>
        <dbReference type="ChEBI" id="CHEBI:58614"/>
        <dbReference type="EC" id="3.5.4.26"/>
    </reaction>
</comment>
<dbReference type="NCBIfam" id="TIGR00326">
    <property type="entry name" value="eubact_ribD"/>
    <property type="match status" value="1"/>
</dbReference>
<evidence type="ECO:0000256" key="2">
    <source>
        <dbReference type="ARBA" id="ARBA00004882"/>
    </source>
</evidence>
<dbReference type="Gene3D" id="3.40.140.10">
    <property type="entry name" value="Cytidine Deaminase, domain 2"/>
    <property type="match status" value="1"/>
</dbReference>
<dbReference type="PROSITE" id="PS51747">
    <property type="entry name" value="CYT_DCMP_DEAMINASES_2"/>
    <property type="match status" value="1"/>
</dbReference>
<dbReference type="InterPro" id="IPR050765">
    <property type="entry name" value="Riboflavin_Biosynth_HTPR"/>
</dbReference>
<comment type="catalytic activity">
    <reaction evidence="12">
        <text>5-amino-6-(5-phospho-D-ribitylamino)uracil + NADP(+) = 5-amino-6-(5-phospho-D-ribosylamino)uracil + NADPH + H(+)</text>
        <dbReference type="Rhea" id="RHEA:17845"/>
        <dbReference type="ChEBI" id="CHEBI:15378"/>
        <dbReference type="ChEBI" id="CHEBI:57783"/>
        <dbReference type="ChEBI" id="CHEBI:58349"/>
        <dbReference type="ChEBI" id="CHEBI:58421"/>
        <dbReference type="ChEBI" id="CHEBI:58453"/>
        <dbReference type="EC" id="1.1.1.193"/>
    </reaction>
</comment>
<accession>A0ABV6S1I7</accession>
<evidence type="ECO:0000256" key="3">
    <source>
        <dbReference type="ARBA" id="ARBA00004910"/>
    </source>
</evidence>
<dbReference type="Pfam" id="PF01872">
    <property type="entry name" value="RibD_C"/>
    <property type="match status" value="1"/>
</dbReference>
<keyword evidence="11" id="KW-0511">Multifunctional enzyme</keyword>
<comment type="pathway">
    <text evidence="2 12">Cofactor biosynthesis; riboflavin biosynthesis; 5-amino-6-(D-ribitylamino)uracil from GTP: step 2/4.</text>
</comment>
<evidence type="ECO:0000256" key="4">
    <source>
        <dbReference type="ARBA" id="ARBA00005259"/>
    </source>
</evidence>
<dbReference type="InterPro" id="IPR016193">
    <property type="entry name" value="Cytidine_deaminase-like"/>
</dbReference>
<evidence type="ECO:0000256" key="5">
    <source>
        <dbReference type="ARBA" id="ARBA00007417"/>
    </source>
</evidence>
<dbReference type="Gene3D" id="3.40.430.10">
    <property type="entry name" value="Dihydrofolate Reductase, subunit A"/>
    <property type="match status" value="1"/>
</dbReference>
<dbReference type="SUPFAM" id="SSF53927">
    <property type="entry name" value="Cytidine deaminase-like"/>
    <property type="match status" value="1"/>
</dbReference>
<evidence type="ECO:0000256" key="9">
    <source>
        <dbReference type="ARBA" id="ARBA00022857"/>
    </source>
</evidence>
<dbReference type="InterPro" id="IPR016192">
    <property type="entry name" value="APOBEC/CMP_deaminase_Zn-bd"/>
</dbReference>
<comment type="pathway">
    <text evidence="3 12">Cofactor biosynthesis; riboflavin biosynthesis; 5-amino-6-(D-ribitylamino)uracil from GTP: step 3/4.</text>
</comment>
<evidence type="ECO:0000256" key="10">
    <source>
        <dbReference type="ARBA" id="ARBA00023002"/>
    </source>
</evidence>
<dbReference type="PANTHER" id="PTHR38011">
    <property type="entry name" value="DIHYDROFOLATE REDUCTASE FAMILY PROTEIN (AFU_ORTHOLOGUE AFUA_8G06820)"/>
    <property type="match status" value="1"/>
</dbReference>
<dbReference type="EC" id="1.1.1.193" evidence="12"/>
<dbReference type="EC" id="3.5.4.26" evidence="12"/>
<keyword evidence="7 12" id="KW-0479">Metal-binding</keyword>
<proteinExistence type="inferred from homology"/>
<dbReference type="CDD" id="cd01284">
    <property type="entry name" value="Riboflavin_deaminase-reductase"/>
    <property type="match status" value="1"/>
</dbReference>
<dbReference type="Proteomes" id="UP001589896">
    <property type="component" value="Unassembled WGS sequence"/>
</dbReference>
<dbReference type="InterPro" id="IPR004794">
    <property type="entry name" value="Eubact_RibD"/>
</dbReference>
<keyword evidence="12 14" id="KW-0378">Hydrolase</keyword>
<comment type="cofactor">
    <cofactor evidence="12">
        <name>Zn(2+)</name>
        <dbReference type="ChEBI" id="CHEBI:29105"/>
    </cofactor>
    <text evidence="12">Binds 1 zinc ion.</text>
</comment>
<dbReference type="GO" id="GO:0008835">
    <property type="term" value="F:diaminohydroxyphosphoribosylaminopyrimidine deaminase activity"/>
    <property type="evidence" value="ECO:0007669"/>
    <property type="project" value="UniProtKB-EC"/>
</dbReference>
<comment type="similarity">
    <text evidence="5 12">In the C-terminal section; belongs to the HTP reductase family.</text>
</comment>
<feature type="domain" description="CMP/dCMP-type deaminase" evidence="13">
    <location>
        <begin position="2"/>
        <end position="126"/>
    </location>
</feature>
<dbReference type="PIRSF" id="PIRSF006769">
    <property type="entry name" value="RibD"/>
    <property type="match status" value="1"/>
</dbReference>
<dbReference type="GO" id="GO:0008703">
    <property type="term" value="F:5-amino-6-(5-phosphoribosylamino)uracil reductase activity"/>
    <property type="evidence" value="ECO:0007669"/>
    <property type="project" value="UniProtKB-EC"/>
</dbReference>
<keyword evidence="8 12" id="KW-0862">Zinc</keyword>
<evidence type="ECO:0000259" key="13">
    <source>
        <dbReference type="PROSITE" id="PS51747"/>
    </source>
</evidence>
<gene>
    <name evidence="14" type="primary">ribD</name>
    <name evidence="14" type="ORF">ACFFGH_29555</name>
</gene>
<evidence type="ECO:0000256" key="6">
    <source>
        <dbReference type="ARBA" id="ARBA00022619"/>
    </source>
</evidence>
<evidence type="ECO:0000256" key="12">
    <source>
        <dbReference type="PIRNR" id="PIRNR006769"/>
    </source>
</evidence>
<dbReference type="RefSeq" id="WP_386675606.1">
    <property type="nucleotide sequence ID" value="NZ_JBHLTG010000010.1"/>
</dbReference>
<dbReference type="SUPFAM" id="SSF53597">
    <property type="entry name" value="Dihydrofolate reductase-like"/>
    <property type="match status" value="1"/>
</dbReference>
<reference evidence="14 15" key="1">
    <citation type="submission" date="2024-09" db="EMBL/GenBank/DDBJ databases">
        <authorList>
            <person name="Sun Q."/>
            <person name="Mori K."/>
        </authorList>
    </citation>
    <scope>NUCLEOTIDE SEQUENCE [LARGE SCALE GENOMIC DNA]</scope>
    <source>
        <strain evidence="14 15">KCTC 23076</strain>
    </source>
</reference>
<keyword evidence="10 12" id="KW-0560">Oxidoreductase</keyword>
<dbReference type="EMBL" id="JBHLTG010000010">
    <property type="protein sequence ID" value="MFC0681998.1"/>
    <property type="molecule type" value="Genomic_DNA"/>
</dbReference>
<dbReference type="Pfam" id="PF00383">
    <property type="entry name" value="dCMP_cyt_deam_1"/>
    <property type="match status" value="1"/>
</dbReference>
<sequence>MTDFEQAMRHALALASHGPVTGGNPQVGCVLIDENGSRVAEGWHRGAGTAHAEVDALSRLAAAGRSDASGLTAVVILEPCNHHGRTGPCAGALLDAGVARVVYAVPDPGAASAGGAERLAAAGVEVIGGVLRAEVEDFLRPWLTATRLGRPHVVVKWASTLDGRAAADDGTSQWITGEAARQRVHEQRSQVDAILVGTGTVLADDPSLTARGGDYGEFLPFQPLPVVIGERPVPADAKLRSHPAGLLETGTRDLDEVLRDLYARGIRRVLVEGGPTLASAFLEADLADELSVYLAPVLLGGGRLAVGDIGVPTLAAAKRLTLSSVESLGGDLLVIARPTASASQPAGAPVLHDTVKSTATTAAPAAAEKE</sequence>
<comment type="function">
    <text evidence="1 12">Converts 2,5-diamino-6-(ribosylamino)-4(3h)-pyrimidinone 5'-phosphate into 5-amino-6-(ribosylamino)-2,4(1h,3h)-pyrimidinedione 5'-phosphate.</text>
</comment>